<organism evidence="1">
    <name type="scientific">uncultured Rubrobacteraceae bacterium</name>
    <dbReference type="NCBI Taxonomy" id="349277"/>
    <lineage>
        <taxon>Bacteria</taxon>
        <taxon>Bacillati</taxon>
        <taxon>Actinomycetota</taxon>
        <taxon>Rubrobacteria</taxon>
        <taxon>Rubrobacterales</taxon>
        <taxon>Rubrobacteraceae</taxon>
        <taxon>environmental samples</taxon>
    </lineage>
</organism>
<dbReference type="AlphaFoldDB" id="A0A6J4QRM2"/>
<proteinExistence type="predicted"/>
<sequence length="54" mass="6071">MPYVNDVQLRAGLVGQLVELDKTNATELTLEVWNNRSTYDKALQWGIAPLRVLG</sequence>
<reference evidence="1" key="1">
    <citation type="submission" date="2020-02" db="EMBL/GenBank/DDBJ databases">
        <authorList>
            <person name="Meier V. D."/>
        </authorList>
    </citation>
    <scope>NUCLEOTIDE SEQUENCE</scope>
    <source>
        <strain evidence="1">AVDCRST_MAG14</strain>
    </source>
</reference>
<name>A0A6J4QRM2_9ACTN</name>
<gene>
    <name evidence="1" type="ORF">AVDCRST_MAG14-1120</name>
</gene>
<dbReference type="EMBL" id="CADCVG010000047">
    <property type="protein sequence ID" value="CAA9452536.1"/>
    <property type="molecule type" value="Genomic_DNA"/>
</dbReference>
<protein>
    <submittedName>
        <fullName evidence="1">Uncharacterized protein</fullName>
    </submittedName>
</protein>
<accession>A0A6J4QRM2</accession>
<evidence type="ECO:0000313" key="1">
    <source>
        <dbReference type="EMBL" id="CAA9452536.1"/>
    </source>
</evidence>